<evidence type="ECO:0000313" key="1">
    <source>
        <dbReference type="EMBL" id="OGC83387.1"/>
    </source>
</evidence>
<dbReference type="AlphaFoldDB" id="A0A1F4XNX9"/>
<dbReference type="Proteomes" id="UP000177564">
    <property type="component" value="Unassembled WGS sequence"/>
</dbReference>
<dbReference type="EMBL" id="MEWU01000021">
    <property type="protein sequence ID" value="OGC83387.1"/>
    <property type="molecule type" value="Genomic_DNA"/>
</dbReference>
<reference evidence="1 2" key="1">
    <citation type="journal article" date="2016" name="Nat. Commun.">
        <title>Thousands of microbial genomes shed light on interconnected biogeochemical processes in an aquifer system.</title>
        <authorList>
            <person name="Anantharaman K."/>
            <person name="Brown C.T."/>
            <person name="Hug L.A."/>
            <person name="Sharon I."/>
            <person name="Castelle C.J."/>
            <person name="Probst A.J."/>
            <person name="Thomas B.C."/>
            <person name="Singh A."/>
            <person name="Wilkins M.J."/>
            <person name="Karaoz U."/>
            <person name="Brodie E.L."/>
            <person name="Williams K.H."/>
            <person name="Hubbard S.S."/>
            <person name="Banfield J.F."/>
        </authorList>
    </citation>
    <scope>NUCLEOTIDE SEQUENCE [LARGE SCALE GENOMIC DNA]</scope>
</reference>
<gene>
    <name evidence="1" type="ORF">A3D68_01735</name>
</gene>
<protein>
    <submittedName>
        <fullName evidence="1">Uncharacterized protein</fullName>
    </submittedName>
</protein>
<dbReference type="STRING" id="1797240.A3D68_01735"/>
<comment type="caution">
    <text evidence="1">The sequence shown here is derived from an EMBL/GenBank/DDBJ whole genome shotgun (WGS) entry which is preliminary data.</text>
</comment>
<name>A0A1F4XNX9_9BACT</name>
<organism evidence="1 2">
    <name type="scientific">Candidatus Adlerbacteria bacterium RIFCSPHIGHO2_02_FULL_52_17</name>
    <dbReference type="NCBI Taxonomy" id="1797240"/>
    <lineage>
        <taxon>Bacteria</taxon>
        <taxon>Candidatus Adleribacteriota</taxon>
    </lineage>
</organism>
<accession>A0A1F4XNX9</accession>
<evidence type="ECO:0000313" key="2">
    <source>
        <dbReference type="Proteomes" id="UP000177564"/>
    </source>
</evidence>
<proteinExistence type="predicted"/>
<sequence>MAALGFLYTGVAADSKLYTTEGVFCNTLEQIVQVIRTSDGVDTSAAIKTINAEAGKKVCVFAKFLSAEAVRKDMATYPYQEVANSFGSWQPLEVLIVGVVTRVGIVHFRPRRAYMAFLKKLAIPGINI</sequence>